<keyword evidence="2" id="KW-1185">Reference proteome</keyword>
<evidence type="ECO:0000313" key="2">
    <source>
        <dbReference type="Proteomes" id="UP001164653"/>
    </source>
</evidence>
<dbReference type="SUPFAM" id="SSF75005">
    <property type="entry name" value="Arabinanase/levansucrase/invertase"/>
    <property type="match status" value="1"/>
</dbReference>
<proteinExistence type="predicted"/>
<dbReference type="KEGG" id="dpf:ON006_30695"/>
<dbReference type="RefSeq" id="WP_267609933.1">
    <property type="nucleotide sequence ID" value="NZ_CP112998.1"/>
</dbReference>
<dbReference type="PANTHER" id="PTHR35279">
    <property type="match status" value="1"/>
</dbReference>
<dbReference type="AlphaFoldDB" id="A0A9E8ND79"/>
<dbReference type="Gene3D" id="2.115.10.20">
    <property type="entry name" value="Glycosyl hydrolase domain, family 43"/>
    <property type="match status" value="2"/>
</dbReference>
<reference evidence="1" key="1">
    <citation type="submission" date="2022-11" db="EMBL/GenBank/DDBJ databases">
        <title>Dyadobacter pollutisoli sp. nov., isolated from plastic dumped soil.</title>
        <authorList>
            <person name="Kim J.M."/>
            <person name="Kim K.R."/>
            <person name="Lee J.K."/>
            <person name="Hao L."/>
            <person name="Jeon C.O."/>
        </authorList>
    </citation>
    <scope>NUCLEOTIDE SEQUENCE</scope>
    <source>
        <strain evidence="1">U1</strain>
    </source>
</reference>
<protein>
    <submittedName>
        <fullName evidence="1">Glycosylase</fullName>
    </submittedName>
</protein>
<name>A0A9E8ND79_9BACT</name>
<sequence>MKEKYLILFLICTLLGCSKEKPAEDSNEFPEELVRFKPYQGNPLFAGTGDSTKWDEKIRERGFILREDSTYYMWYTGYTEQTGDSIKYLGLATSTDGIKWNRSSEKPIHNSIWVEDMCVVKSDSTYYMFAESRGDTAHLLTSQDKVKWTDEGALDVRLKNGQPIGKGPYGTPAVWKEAGIWYLFYERNDTGVWLATSSDLKIWTNVQDEPVLKMGPEKYDQFAVAMNQVIKYNGLYYGYYHASAFKDWREWSTNVAVSKDLIHWKKYPKNPILGNNKSSGILVNDGSQFRMYTMHPEVNVYYPSLDSAR</sequence>
<dbReference type="Proteomes" id="UP001164653">
    <property type="component" value="Chromosome"/>
</dbReference>
<dbReference type="PANTHER" id="PTHR35279:SF1">
    <property type="entry name" value="ARABINANASE_LEVANSUCRASE_INVERTASE"/>
    <property type="match status" value="1"/>
</dbReference>
<evidence type="ECO:0000313" key="1">
    <source>
        <dbReference type="EMBL" id="WAC12084.1"/>
    </source>
</evidence>
<accession>A0A9E8ND79</accession>
<dbReference type="PROSITE" id="PS51257">
    <property type="entry name" value="PROKAR_LIPOPROTEIN"/>
    <property type="match status" value="1"/>
</dbReference>
<dbReference type="InterPro" id="IPR023296">
    <property type="entry name" value="Glyco_hydro_beta-prop_sf"/>
</dbReference>
<gene>
    <name evidence="1" type="ORF">ON006_30695</name>
</gene>
<organism evidence="1 2">
    <name type="scientific">Dyadobacter pollutisoli</name>
    <dbReference type="NCBI Taxonomy" id="2910158"/>
    <lineage>
        <taxon>Bacteria</taxon>
        <taxon>Pseudomonadati</taxon>
        <taxon>Bacteroidota</taxon>
        <taxon>Cytophagia</taxon>
        <taxon>Cytophagales</taxon>
        <taxon>Spirosomataceae</taxon>
        <taxon>Dyadobacter</taxon>
    </lineage>
</organism>
<dbReference type="EMBL" id="CP112998">
    <property type="protein sequence ID" value="WAC12084.1"/>
    <property type="molecule type" value="Genomic_DNA"/>
</dbReference>